<dbReference type="PANTHER" id="PTHR12128:SF66">
    <property type="entry name" value="4-HYDROXY-2-OXOGLUTARATE ALDOLASE, MITOCHONDRIAL"/>
    <property type="match status" value="1"/>
</dbReference>
<keyword evidence="2" id="KW-0456">Lyase</keyword>
<evidence type="ECO:0000313" key="3">
    <source>
        <dbReference type="EMBL" id="AMK59216.1"/>
    </source>
</evidence>
<accession>A0A126SY36</accession>
<dbReference type="SUPFAM" id="SSF51569">
    <property type="entry name" value="Aldolase"/>
    <property type="match status" value="1"/>
</dbReference>
<dbReference type="Pfam" id="PF00701">
    <property type="entry name" value="DHDPS"/>
    <property type="match status" value="1"/>
</dbReference>
<proteinExistence type="inferred from homology"/>
<dbReference type="GO" id="GO:0008840">
    <property type="term" value="F:4-hydroxy-tetrahydrodipicolinate synthase activity"/>
    <property type="evidence" value="ECO:0007669"/>
    <property type="project" value="TreeGrafter"/>
</dbReference>
<reference evidence="3" key="1">
    <citation type="journal article" date="2016" name="Appl. Environ. Microbiol.">
        <title>Functional Metagenomics of a Biostimulated Petroleum-Contaminated Soil Reveals an Extraordinary Diversity of Extradiol Dioxygenases.</title>
        <authorList>
            <person name="Terron-Gonzalez L."/>
            <person name="Martin-Cabello G."/>
            <person name="Ferrer M."/>
            <person name="Santero E."/>
        </authorList>
    </citation>
    <scope>NUCLEOTIDE SEQUENCE</scope>
</reference>
<name>A0A126SY36_9BACT</name>
<evidence type="ECO:0000256" key="2">
    <source>
        <dbReference type="ARBA" id="ARBA00023239"/>
    </source>
</evidence>
<dbReference type="InterPro" id="IPR013785">
    <property type="entry name" value="Aldolase_TIM"/>
</dbReference>
<protein>
    <recommendedName>
        <fullName evidence="4">Dihydrodipicolinate synthetase</fullName>
    </recommendedName>
</protein>
<evidence type="ECO:0000256" key="1">
    <source>
        <dbReference type="ARBA" id="ARBA00007592"/>
    </source>
</evidence>
<dbReference type="CDD" id="cd00408">
    <property type="entry name" value="DHDPS-like"/>
    <property type="match status" value="1"/>
</dbReference>
<organism evidence="3">
    <name type="scientific">uncultured bacterium UPO45</name>
    <dbReference type="NCBI Taxonomy" id="1776970"/>
    <lineage>
        <taxon>Bacteria</taxon>
        <taxon>environmental samples</taxon>
    </lineage>
</organism>
<evidence type="ECO:0008006" key="4">
    <source>
        <dbReference type="Google" id="ProtNLM"/>
    </source>
</evidence>
<dbReference type="Gene3D" id="3.20.20.70">
    <property type="entry name" value="Aldolase class I"/>
    <property type="match status" value="1"/>
</dbReference>
<sequence>MADYRRNEAREWARATMRGVANVITPTFTRDLRGMNERAIRHDVRTEIEYGFWGALLVAETATTLPEYIQCMEWATDEARGKFRLIHHASFNTLEENIAAVQQAERAGASLVLLSYPANFYPQSNEEIYQYTTAFCAQTNLAVILFPVPLWGFERFHPAGFAPELIKRLVDDVPNLAAIKAEGGYPTIAGFIQTYKMLNDRVVVTFPLESDGLPLASVLPMQFMGTSNYEYYGPMVPRIFALVQEGQFDKAMELYWQIHPARLTNINTMSMIAGSNFIHRMIWKYQGWLNGFNGGPLRQPTMRLVDRQMKVLRQGLVASGLDVTTSPDSEFFVGRNPA</sequence>
<dbReference type="PANTHER" id="PTHR12128">
    <property type="entry name" value="DIHYDRODIPICOLINATE SYNTHASE"/>
    <property type="match status" value="1"/>
</dbReference>
<dbReference type="EMBL" id="KU144973">
    <property type="protein sequence ID" value="AMK59216.1"/>
    <property type="molecule type" value="Genomic_DNA"/>
</dbReference>
<dbReference type="SMART" id="SM01130">
    <property type="entry name" value="DHDPS"/>
    <property type="match status" value="1"/>
</dbReference>
<comment type="similarity">
    <text evidence="1">Belongs to the DapA family.</text>
</comment>
<dbReference type="InterPro" id="IPR002220">
    <property type="entry name" value="DapA-like"/>
</dbReference>
<dbReference type="AlphaFoldDB" id="A0A126SY36"/>